<sequence>MQPATIRRLLVFGVCLAGVGGLYLVPGIARAPVGLGSAPARHDLPTSRPDHTVSPGHTAGPVAFTTSPAATSSLSAGTTGSTLPSAPSGAQVGGPATSTEAGAGTARSASATTTRMAAATAGVPGRDHTPPGAVGRVSVTRLDAERLSVSWPEASDDVAVVSYRVWLNGFLVLDTQQHHASLAWFNDSSTHVVQVQALDAVGNQGPSSPTLLVVRPSPSAPPPNPHPSTTLPPSTSPSPPAGDSTDGPALAPPAPAGSSQPGDVDQEDFS</sequence>
<feature type="compositionally biased region" description="Low complexity" evidence="1">
    <location>
        <begin position="65"/>
        <end position="86"/>
    </location>
</feature>
<evidence type="ECO:0000313" key="2">
    <source>
        <dbReference type="EMBL" id="GAA3711640.1"/>
    </source>
</evidence>
<evidence type="ECO:0000256" key="1">
    <source>
        <dbReference type="SAM" id="MobiDB-lite"/>
    </source>
</evidence>
<name>A0ABP7DY92_9ACTN</name>
<evidence type="ECO:0008006" key="4">
    <source>
        <dbReference type="Google" id="ProtNLM"/>
    </source>
</evidence>
<gene>
    <name evidence="2" type="ORF">GCM10022204_33050</name>
</gene>
<dbReference type="RefSeq" id="WP_344813514.1">
    <property type="nucleotide sequence ID" value="NZ_BAAAYX010000013.1"/>
</dbReference>
<dbReference type="InterPro" id="IPR036116">
    <property type="entry name" value="FN3_sf"/>
</dbReference>
<proteinExistence type="predicted"/>
<accession>A0ABP7DY92</accession>
<reference evidence="3" key="1">
    <citation type="journal article" date="2019" name="Int. J. Syst. Evol. Microbiol.">
        <title>The Global Catalogue of Microorganisms (GCM) 10K type strain sequencing project: providing services to taxonomists for standard genome sequencing and annotation.</title>
        <authorList>
            <consortium name="The Broad Institute Genomics Platform"/>
            <consortium name="The Broad Institute Genome Sequencing Center for Infectious Disease"/>
            <person name="Wu L."/>
            <person name="Ma J."/>
        </authorList>
    </citation>
    <scope>NUCLEOTIDE SEQUENCE [LARGE SCALE GENOMIC DNA]</scope>
    <source>
        <strain evidence="3">JCM 16548</strain>
    </source>
</reference>
<dbReference type="EMBL" id="BAAAYX010000013">
    <property type="protein sequence ID" value="GAA3711640.1"/>
    <property type="molecule type" value="Genomic_DNA"/>
</dbReference>
<keyword evidence="3" id="KW-1185">Reference proteome</keyword>
<protein>
    <recommendedName>
        <fullName evidence="4">Fibronectin type-III domain-containing protein</fullName>
    </recommendedName>
</protein>
<feature type="region of interest" description="Disordered" evidence="1">
    <location>
        <begin position="40"/>
        <end position="134"/>
    </location>
</feature>
<dbReference type="InterPro" id="IPR013783">
    <property type="entry name" value="Ig-like_fold"/>
</dbReference>
<feature type="compositionally biased region" description="Low complexity" evidence="1">
    <location>
        <begin position="96"/>
        <end position="122"/>
    </location>
</feature>
<feature type="compositionally biased region" description="Basic and acidic residues" evidence="1">
    <location>
        <begin position="40"/>
        <end position="51"/>
    </location>
</feature>
<feature type="region of interest" description="Disordered" evidence="1">
    <location>
        <begin position="201"/>
        <end position="270"/>
    </location>
</feature>
<organism evidence="2 3">
    <name type="scientific">Microlunatus aurantiacus</name>
    <dbReference type="NCBI Taxonomy" id="446786"/>
    <lineage>
        <taxon>Bacteria</taxon>
        <taxon>Bacillati</taxon>
        <taxon>Actinomycetota</taxon>
        <taxon>Actinomycetes</taxon>
        <taxon>Propionibacteriales</taxon>
        <taxon>Propionibacteriaceae</taxon>
        <taxon>Microlunatus</taxon>
    </lineage>
</organism>
<dbReference type="SUPFAM" id="SSF49265">
    <property type="entry name" value="Fibronectin type III"/>
    <property type="match status" value="1"/>
</dbReference>
<comment type="caution">
    <text evidence="2">The sequence shown here is derived from an EMBL/GenBank/DDBJ whole genome shotgun (WGS) entry which is preliminary data.</text>
</comment>
<dbReference type="Gene3D" id="2.60.40.10">
    <property type="entry name" value="Immunoglobulins"/>
    <property type="match status" value="1"/>
</dbReference>
<evidence type="ECO:0000313" key="3">
    <source>
        <dbReference type="Proteomes" id="UP001500051"/>
    </source>
</evidence>
<dbReference type="Proteomes" id="UP001500051">
    <property type="component" value="Unassembled WGS sequence"/>
</dbReference>